<evidence type="ECO:0000256" key="6">
    <source>
        <dbReference type="ARBA" id="ARBA00023065"/>
    </source>
</evidence>
<evidence type="ECO:0000256" key="5">
    <source>
        <dbReference type="ARBA" id="ARBA00022989"/>
    </source>
</evidence>
<feature type="transmembrane region" description="Helical" evidence="9">
    <location>
        <begin position="52"/>
        <end position="70"/>
    </location>
</feature>
<comment type="similarity">
    <text evidence="8">Belongs to the anion channel-forming bestrophin (TC 1.A.46) family.</text>
</comment>
<keyword evidence="6" id="KW-0406">Ion transport</keyword>
<evidence type="ECO:0008006" key="12">
    <source>
        <dbReference type="Google" id="ProtNLM"/>
    </source>
</evidence>
<name>A0A1T1HCL8_OCELI</name>
<keyword evidence="4 9" id="KW-0812">Transmembrane</keyword>
<keyword evidence="11" id="KW-1185">Reference proteome</keyword>
<comment type="subcellular location">
    <subcellularLocation>
        <location evidence="1">Cell membrane</location>
        <topology evidence="1">Multi-pass membrane protein</topology>
    </subcellularLocation>
</comment>
<dbReference type="AlphaFoldDB" id="A0A1T1HCL8"/>
<accession>A0A1T1HCL8</accession>
<evidence type="ECO:0000313" key="10">
    <source>
        <dbReference type="EMBL" id="OOV87618.1"/>
    </source>
</evidence>
<sequence>MIIHKRAGFLTLLFTVRGSVVPRVLPQMILLALFSSGIVFIYQYHTFELPEFSLTPFTLLGIALSLFLGFRNNAAYDRWWEGRKLWGSLVYETRAIGRATELLLMPDSARRPLLKLTAAFSHAMCQSLRPDSDSGPAIASLLDAKTTSKLMQSANPADAILREMARIVAKEHELKRLDTIAVNMLDQHLTALAGVQAGLERLANTPMPFAFTLLAHRTAYIYCFLLPLGLVGNALWLTPFFTTLVAYCFFGLDTLSEELEYPFTKEGANHLPLEAMCRVNEISVAEALGEKPPVPLQPVKHILS</sequence>
<dbReference type="GO" id="GO:0005254">
    <property type="term" value="F:chloride channel activity"/>
    <property type="evidence" value="ECO:0007669"/>
    <property type="project" value="InterPro"/>
</dbReference>
<reference evidence="10" key="1">
    <citation type="submission" date="2017-02" db="EMBL/GenBank/DDBJ databases">
        <title>Draft Genome Sequence of the Salt Water Bacterium Oceanospirillum linum ATCC 11336.</title>
        <authorList>
            <person name="Trachtenberg A.M."/>
            <person name="Carney J.G."/>
            <person name="Linnane J.D."/>
            <person name="Rheaume B.A."/>
            <person name="Pitts N.L."/>
            <person name="Mykles D.L."/>
            <person name="Maclea K.S."/>
        </authorList>
    </citation>
    <scope>NUCLEOTIDE SEQUENCE [LARGE SCALE GENOMIC DNA]</scope>
    <source>
        <strain evidence="10">ATCC 11336</strain>
    </source>
</reference>
<evidence type="ECO:0000256" key="3">
    <source>
        <dbReference type="ARBA" id="ARBA00022475"/>
    </source>
</evidence>
<dbReference type="Pfam" id="PF25539">
    <property type="entry name" value="Bestrophin_2"/>
    <property type="match status" value="1"/>
</dbReference>
<feature type="transmembrane region" description="Helical" evidence="9">
    <location>
        <begin position="219"/>
        <end position="250"/>
    </location>
</feature>
<keyword evidence="3" id="KW-1003">Cell membrane</keyword>
<evidence type="ECO:0000256" key="1">
    <source>
        <dbReference type="ARBA" id="ARBA00004651"/>
    </source>
</evidence>
<evidence type="ECO:0000256" key="8">
    <source>
        <dbReference type="ARBA" id="ARBA00034708"/>
    </source>
</evidence>
<dbReference type="GO" id="GO:0005886">
    <property type="term" value="C:plasma membrane"/>
    <property type="evidence" value="ECO:0007669"/>
    <property type="project" value="UniProtKB-SubCell"/>
</dbReference>
<evidence type="ECO:0000256" key="9">
    <source>
        <dbReference type="SAM" id="Phobius"/>
    </source>
</evidence>
<evidence type="ECO:0000313" key="11">
    <source>
        <dbReference type="Proteomes" id="UP000190064"/>
    </source>
</evidence>
<proteinExistence type="inferred from homology"/>
<keyword evidence="7 9" id="KW-0472">Membrane</keyword>
<organism evidence="10 11">
    <name type="scientific">Oceanospirillum linum</name>
    <dbReference type="NCBI Taxonomy" id="966"/>
    <lineage>
        <taxon>Bacteria</taxon>
        <taxon>Pseudomonadati</taxon>
        <taxon>Pseudomonadota</taxon>
        <taxon>Gammaproteobacteria</taxon>
        <taxon>Oceanospirillales</taxon>
        <taxon>Oceanospirillaceae</taxon>
        <taxon>Oceanospirillum</taxon>
    </lineage>
</organism>
<dbReference type="PANTHER" id="PTHR33281:SF19">
    <property type="entry name" value="VOLTAGE-DEPENDENT ANION CHANNEL-FORMING PROTEIN YNEE"/>
    <property type="match status" value="1"/>
</dbReference>
<keyword evidence="5 9" id="KW-1133">Transmembrane helix</keyword>
<comment type="caution">
    <text evidence="10">The sequence shown here is derived from an EMBL/GenBank/DDBJ whole genome shotgun (WGS) entry which is preliminary data.</text>
</comment>
<evidence type="ECO:0000256" key="7">
    <source>
        <dbReference type="ARBA" id="ARBA00023136"/>
    </source>
</evidence>
<dbReference type="EMBL" id="MTSD02000002">
    <property type="protein sequence ID" value="OOV87618.1"/>
    <property type="molecule type" value="Genomic_DNA"/>
</dbReference>
<evidence type="ECO:0000256" key="2">
    <source>
        <dbReference type="ARBA" id="ARBA00022448"/>
    </source>
</evidence>
<dbReference type="InterPro" id="IPR044669">
    <property type="entry name" value="YneE/VCCN1/2-like"/>
</dbReference>
<keyword evidence="2" id="KW-0813">Transport</keyword>
<protein>
    <recommendedName>
        <fullName evidence="12">Bestrophin</fullName>
    </recommendedName>
</protein>
<dbReference type="Proteomes" id="UP000190064">
    <property type="component" value="Unassembled WGS sequence"/>
</dbReference>
<dbReference type="RefSeq" id="WP_078318953.1">
    <property type="nucleotide sequence ID" value="NZ_FXTS01000002.1"/>
</dbReference>
<gene>
    <name evidence="10" type="ORF">BTA35_0206190</name>
</gene>
<dbReference type="PANTHER" id="PTHR33281">
    <property type="entry name" value="UPF0187 PROTEIN YNEE"/>
    <property type="match status" value="1"/>
</dbReference>
<evidence type="ECO:0000256" key="4">
    <source>
        <dbReference type="ARBA" id="ARBA00022692"/>
    </source>
</evidence>
<feature type="transmembrane region" description="Helical" evidence="9">
    <location>
        <begin position="28"/>
        <end position="45"/>
    </location>
</feature>